<protein>
    <recommendedName>
        <fullName evidence="6">1-deoxy-D-xylulose-5-phosphate reductoisomerase</fullName>
        <ecNumber evidence="6">1.1.1.267</ecNumber>
    </recommendedName>
</protein>
<evidence type="ECO:0000256" key="15">
    <source>
        <dbReference type="ARBA" id="ARBA00048543"/>
    </source>
</evidence>
<comment type="cofactor">
    <cofactor evidence="1">
        <name>Mn(2+)</name>
        <dbReference type="ChEBI" id="CHEBI:29035"/>
    </cofactor>
</comment>
<dbReference type="InterPro" id="IPR000719">
    <property type="entry name" value="Prot_kinase_dom"/>
</dbReference>
<evidence type="ECO:0000256" key="10">
    <source>
        <dbReference type="ARBA" id="ARBA00022857"/>
    </source>
</evidence>
<evidence type="ECO:0000256" key="2">
    <source>
        <dbReference type="ARBA" id="ARBA00001946"/>
    </source>
</evidence>
<dbReference type="Gene3D" id="3.40.50.720">
    <property type="entry name" value="NAD(P)-binding Rossmann-like Domain"/>
    <property type="match status" value="1"/>
</dbReference>
<dbReference type="AlphaFoldDB" id="A0A2P6TBN0"/>
<dbReference type="GO" id="GO:0005524">
    <property type="term" value="F:ATP binding"/>
    <property type="evidence" value="ECO:0007669"/>
    <property type="project" value="InterPro"/>
</dbReference>
<comment type="subcellular location">
    <subcellularLocation>
        <location evidence="3">Plastid</location>
        <location evidence="3">Chloroplast</location>
    </subcellularLocation>
</comment>
<dbReference type="GO" id="GO:0016853">
    <property type="term" value="F:isomerase activity"/>
    <property type="evidence" value="ECO:0007669"/>
    <property type="project" value="UniProtKB-KW"/>
</dbReference>
<keyword evidence="13" id="KW-0464">Manganese</keyword>
<organism evidence="17 18">
    <name type="scientific">Chlorella sorokiniana</name>
    <name type="common">Freshwater green alga</name>
    <dbReference type="NCBI Taxonomy" id="3076"/>
    <lineage>
        <taxon>Eukaryota</taxon>
        <taxon>Viridiplantae</taxon>
        <taxon>Chlorophyta</taxon>
        <taxon>core chlorophytes</taxon>
        <taxon>Trebouxiophyceae</taxon>
        <taxon>Chlorellales</taxon>
        <taxon>Chlorellaceae</taxon>
        <taxon>Chlorella clade</taxon>
        <taxon>Chlorella</taxon>
    </lineage>
</organism>
<proteinExistence type="inferred from homology"/>
<dbReference type="SUPFAM" id="SSF56112">
    <property type="entry name" value="Protein kinase-like (PK-like)"/>
    <property type="match status" value="1"/>
</dbReference>
<dbReference type="Pfam" id="PF02670">
    <property type="entry name" value="DXP_reductoisom"/>
    <property type="match status" value="1"/>
</dbReference>
<evidence type="ECO:0000256" key="7">
    <source>
        <dbReference type="ARBA" id="ARBA00022528"/>
    </source>
</evidence>
<dbReference type="EC" id="1.1.1.267" evidence="6"/>
<dbReference type="GO" id="GO:0009507">
    <property type="term" value="C:chloroplast"/>
    <property type="evidence" value="ECO:0007669"/>
    <property type="project" value="UniProtKB-SubCell"/>
</dbReference>
<dbReference type="GO" id="GO:0070402">
    <property type="term" value="F:NADPH binding"/>
    <property type="evidence" value="ECO:0007669"/>
    <property type="project" value="InterPro"/>
</dbReference>
<comment type="catalytic activity">
    <reaction evidence="15">
        <text>2-C-methyl-D-erythritol 4-phosphate + NADP(+) = 1-deoxy-D-xylulose 5-phosphate + NADPH + H(+)</text>
        <dbReference type="Rhea" id="RHEA:13717"/>
        <dbReference type="ChEBI" id="CHEBI:15378"/>
        <dbReference type="ChEBI" id="CHEBI:57783"/>
        <dbReference type="ChEBI" id="CHEBI:57792"/>
        <dbReference type="ChEBI" id="CHEBI:58262"/>
        <dbReference type="ChEBI" id="CHEBI:58349"/>
        <dbReference type="EC" id="1.1.1.267"/>
    </reaction>
    <physiologicalReaction direction="right-to-left" evidence="15">
        <dbReference type="Rhea" id="RHEA:13719"/>
    </physiologicalReaction>
</comment>
<comment type="caution">
    <text evidence="17">The sequence shown here is derived from an EMBL/GenBank/DDBJ whole genome shotgun (WGS) entry which is preliminary data.</text>
</comment>
<dbReference type="SUPFAM" id="SSF55347">
    <property type="entry name" value="Glyceraldehyde-3-phosphate dehydrogenase-like, C-terminal domain"/>
    <property type="match status" value="1"/>
</dbReference>
<dbReference type="Gene3D" id="3.30.200.20">
    <property type="entry name" value="Phosphorylase Kinase, domain 1"/>
    <property type="match status" value="1"/>
</dbReference>
<evidence type="ECO:0000256" key="11">
    <source>
        <dbReference type="ARBA" id="ARBA00022946"/>
    </source>
</evidence>
<evidence type="ECO:0000259" key="16">
    <source>
        <dbReference type="PROSITE" id="PS50011"/>
    </source>
</evidence>
<reference evidence="17 18" key="1">
    <citation type="journal article" date="2018" name="Plant J.">
        <title>Genome sequences of Chlorella sorokiniana UTEX 1602 and Micractinium conductrix SAG 241.80: implications to maltose excretion by a green alga.</title>
        <authorList>
            <person name="Arriola M.B."/>
            <person name="Velmurugan N."/>
            <person name="Zhang Y."/>
            <person name="Plunkett M.H."/>
            <person name="Hondzo H."/>
            <person name="Barney B.M."/>
        </authorList>
    </citation>
    <scope>NUCLEOTIDE SEQUENCE [LARGE SCALE GENOMIC DNA]</scope>
    <source>
        <strain evidence="18">UTEX 1602</strain>
    </source>
</reference>
<dbReference type="InterPro" id="IPR036169">
    <property type="entry name" value="DXPR_C_sf"/>
</dbReference>
<dbReference type="STRING" id="3076.A0A2P6TBN0"/>
<dbReference type="InterPro" id="IPR026877">
    <property type="entry name" value="DXPR_C"/>
</dbReference>
<evidence type="ECO:0000256" key="5">
    <source>
        <dbReference type="ARBA" id="ARBA00006825"/>
    </source>
</evidence>
<dbReference type="InterPro" id="IPR036291">
    <property type="entry name" value="NAD(P)-bd_dom_sf"/>
</dbReference>
<dbReference type="Pfam" id="PF13288">
    <property type="entry name" value="DXPR_C"/>
    <property type="match status" value="1"/>
</dbReference>
<evidence type="ECO:0000256" key="13">
    <source>
        <dbReference type="ARBA" id="ARBA00023211"/>
    </source>
</evidence>
<dbReference type="NCBIfam" id="TIGR00243">
    <property type="entry name" value="Dxr"/>
    <property type="match status" value="1"/>
</dbReference>
<evidence type="ECO:0000313" key="18">
    <source>
        <dbReference type="Proteomes" id="UP000239899"/>
    </source>
</evidence>
<dbReference type="EMBL" id="LHPG02000026">
    <property type="protein sequence ID" value="PRW18292.1"/>
    <property type="molecule type" value="Genomic_DNA"/>
</dbReference>
<dbReference type="InterPro" id="IPR013512">
    <property type="entry name" value="DXP_reductoisomerase_N"/>
</dbReference>
<accession>A0A2P6TBN0</accession>
<dbReference type="NCBIfam" id="NF009114">
    <property type="entry name" value="PRK12464.1"/>
    <property type="match status" value="1"/>
</dbReference>
<dbReference type="FunFam" id="1.10.1740.10:FF:000006">
    <property type="entry name" value="1-deoxy-D-xylulose 5-phosphate reductoisomerase, chloroplastic"/>
    <property type="match status" value="1"/>
</dbReference>
<dbReference type="Proteomes" id="UP000239899">
    <property type="component" value="Unassembled WGS sequence"/>
</dbReference>
<dbReference type="PROSITE" id="PS50011">
    <property type="entry name" value="PROTEIN_KINASE_DOM"/>
    <property type="match status" value="1"/>
</dbReference>
<dbReference type="InterPro" id="IPR003821">
    <property type="entry name" value="DXP_reductoisomerase"/>
</dbReference>
<dbReference type="OrthoDB" id="3482at2759"/>
<feature type="domain" description="Protein kinase" evidence="16">
    <location>
        <begin position="451"/>
        <end position="715"/>
    </location>
</feature>
<evidence type="ECO:0000256" key="9">
    <source>
        <dbReference type="ARBA" id="ARBA00022723"/>
    </source>
</evidence>
<dbReference type="PROSITE" id="PS00108">
    <property type="entry name" value="PROTEIN_KINASE_ST"/>
    <property type="match status" value="1"/>
</dbReference>
<dbReference type="GO" id="GO:0051484">
    <property type="term" value="P:isopentenyl diphosphate biosynthetic process, methylerythritol 4-phosphate pathway involved in terpenoid biosynthetic process"/>
    <property type="evidence" value="ECO:0007669"/>
    <property type="project" value="TreeGrafter"/>
</dbReference>
<dbReference type="InterPro" id="IPR013644">
    <property type="entry name" value="DXP_reductoisomerase_C"/>
</dbReference>
<evidence type="ECO:0000256" key="14">
    <source>
        <dbReference type="ARBA" id="ARBA00023229"/>
    </source>
</evidence>
<dbReference type="SMART" id="SM00220">
    <property type="entry name" value="S_TKc"/>
    <property type="match status" value="1"/>
</dbReference>
<evidence type="ECO:0000256" key="12">
    <source>
        <dbReference type="ARBA" id="ARBA00023002"/>
    </source>
</evidence>
<dbReference type="InterPro" id="IPR011009">
    <property type="entry name" value="Kinase-like_dom_sf"/>
</dbReference>
<evidence type="ECO:0000256" key="4">
    <source>
        <dbReference type="ARBA" id="ARBA00005094"/>
    </source>
</evidence>
<name>A0A2P6TBN0_CHLSO</name>
<evidence type="ECO:0000313" key="17">
    <source>
        <dbReference type="EMBL" id="PRW18292.1"/>
    </source>
</evidence>
<keyword evidence="8" id="KW-0934">Plastid</keyword>
<dbReference type="SUPFAM" id="SSF51735">
    <property type="entry name" value="NAD(P)-binding Rossmann-fold domains"/>
    <property type="match status" value="1"/>
</dbReference>
<dbReference type="GO" id="GO:0004672">
    <property type="term" value="F:protein kinase activity"/>
    <property type="evidence" value="ECO:0007669"/>
    <property type="project" value="InterPro"/>
</dbReference>
<dbReference type="SUPFAM" id="SSF69055">
    <property type="entry name" value="1-deoxy-D-xylulose-5-phosphate reductoisomerase, C-terminal domain"/>
    <property type="match status" value="1"/>
</dbReference>
<evidence type="ECO:0000256" key="6">
    <source>
        <dbReference type="ARBA" id="ARBA00012366"/>
    </source>
</evidence>
<dbReference type="Pfam" id="PF08436">
    <property type="entry name" value="DXP_redisom_C"/>
    <property type="match status" value="1"/>
</dbReference>
<keyword evidence="11" id="KW-0809">Transit peptide</keyword>
<keyword evidence="9" id="KW-0479">Metal-binding</keyword>
<dbReference type="HAMAP" id="MF_00183">
    <property type="entry name" value="DXP_reductoisom"/>
    <property type="match status" value="1"/>
</dbReference>
<dbReference type="Gene3D" id="1.10.1740.10">
    <property type="match status" value="1"/>
</dbReference>
<evidence type="ECO:0000256" key="1">
    <source>
        <dbReference type="ARBA" id="ARBA00001936"/>
    </source>
</evidence>
<keyword evidence="7" id="KW-0150">Chloroplast</keyword>
<evidence type="ECO:0000256" key="8">
    <source>
        <dbReference type="ARBA" id="ARBA00022640"/>
    </source>
</evidence>
<dbReference type="PANTHER" id="PTHR30525">
    <property type="entry name" value="1-DEOXY-D-XYLULOSE 5-PHOSPHATE REDUCTOISOMERASE"/>
    <property type="match status" value="1"/>
</dbReference>
<dbReference type="FunFam" id="3.40.50.720:FF:000183">
    <property type="entry name" value="1-deoxy-D-xylulose 5-phosphate reductoisomerase, chloroplastic"/>
    <property type="match status" value="1"/>
</dbReference>
<keyword evidence="18" id="KW-1185">Reference proteome</keyword>
<keyword evidence="12" id="KW-0560">Oxidoreductase</keyword>
<dbReference type="UniPathway" id="UPA00056">
    <property type="reaction ID" value="UER00092"/>
</dbReference>
<dbReference type="GO" id="GO:0030604">
    <property type="term" value="F:1-deoxy-D-xylulose-5-phosphate reductoisomerase activity"/>
    <property type="evidence" value="ECO:0007669"/>
    <property type="project" value="UniProtKB-EC"/>
</dbReference>
<keyword evidence="10" id="KW-0521">NADP</keyword>
<dbReference type="Pfam" id="PF00069">
    <property type="entry name" value="Pkinase"/>
    <property type="match status" value="1"/>
</dbReference>
<dbReference type="CDD" id="cd14003">
    <property type="entry name" value="STKc_AMPK-like"/>
    <property type="match status" value="1"/>
</dbReference>
<gene>
    <name evidence="17" type="ORF">C2E21_9275</name>
</gene>
<evidence type="ECO:0000256" key="3">
    <source>
        <dbReference type="ARBA" id="ARBA00004229"/>
    </source>
</evidence>
<dbReference type="Gene3D" id="1.10.510.10">
    <property type="entry name" value="Transferase(Phosphotransferase) domain 1"/>
    <property type="match status" value="1"/>
</dbReference>
<comment type="cofactor">
    <cofactor evidence="2">
        <name>Mg(2+)</name>
        <dbReference type="ChEBI" id="CHEBI:18420"/>
    </cofactor>
</comment>
<sequence length="781" mass="86123">MQQALCGQQVVLGRAGKSRAARRQQVLVQAAGFTVPPAWPGRVPVPETVAQTDGPKKFSLLGSTGSIGTQTLDIVAEHPDKFAVTALAAGGNVELLAEQVKQFQPALVSVRDGDKAAQLRELIKDAPRQPEVLVGEEGICAVAAHAEADACVTGIVGCAGLKPTVAAIKAGKDICLANKETLIAGGPFVLPLAKEHGVHILPADSEHSAIFQCLQGLPEGGMRRIILTASGGAFRDLPVEKLAHVTVADALKHPNWSMGKKITIDSATLMNKGLEVIEAHYLFGADYDNIEIVIHPQSIIHSMVETADSSVLAQLGWPDMRLPILYTMSWPARVQCSEQTWPRLDFVKMGDLTFRQPDHAKYPSMKLAYAAGRAGGTMTGVMSAANEQAVELFIQERIHYLDIVRLAEECCEAHRKELVEAPSLEEIVHYDQWAREWVAQRVEKGVAVAAYEKVRDLDKGAFGWVQHARNRQTGEEVAVKFIELGPRFYQKYVEREIINHRLLAHPHIVGFKEVFVTHKHLAIVMEYVGGGNLQQYVEGAGRLPEWQARCFFQQLILALQYCHANLRIAHRDIKLGNVLLNTKYQIPILKLCDFGYSKNMMWGSVPKTRVGTAAYISPEVARCRGDEAYDTEKADVWSCGVTLYCMLAGRYPFMDADHQVRLKKIQELAPADVDAALAKLPSDVSADCVALLRRIFSIPPAARPTLADIMADPWFRQFLPDLSKLAVAQAREQQSVAEITRILQEADRLSQLRTQQPDDFAGEVLEDVLDDVMDEVGDQNR</sequence>
<comment type="pathway">
    <text evidence="4">Isoprenoid biosynthesis; isopentenyl diphosphate biosynthesis via DXP pathway; isopentenyl diphosphate from 1-deoxy-D-xylulose 5-phosphate: step 1/6.</text>
</comment>
<dbReference type="InterPro" id="IPR008271">
    <property type="entry name" value="Ser/Thr_kinase_AS"/>
</dbReference>
<dbReference type="PANTHER" id="PTHR30525:SF0">
    <property type="entry name" value="1-DEOXY-D-XYLULOSE 5-PHOSPHATE REDUCTOISOMERASE, CHLOROPLASTIC"/>
    <property type="match status" value="1"/>
</dbReference>
<comment type="similarity">
    <text evidence="5">Belongs to the DXR family.</text>
</comment>
<dbReference type="GO" id="GO:0030145">
    <property type="term" value="F:manganese ion binding"/>
    <property type="evidence" value="ECO:0007669"/>
    <property type="project" value="TreeGrafter"/>
</dbReference>
<keyword evidence="14" id="KW-0414">Isoprene biosynthesis</keyword>